<dbReference type="SUPFAM" id="SSF56672">
    <property type="entry name" value="DNA/RNA polymerases"/>
    <property type="match status" value="1"/>
</dbReference>
<evidence type="ECO:0000259" key="2">
    <source>
        <dbReference type="PROSITE" id="PS50878"/>
    </source>
</evidence>
<reference evidence="3 4" key="1">
    <citation type="journal article" date="2019" name="Int. J. Syst. Evol. Microbiol.">
        <title>The Global Catalogue of Microorganisms (GCM) 10K type strain sequencing project: providing services to taxonomists for standard genome sequencing and annotation.</title>
        <authorList>
            <consortium name="The Broad Institute Genomics Platform"/>
            <consortium name="The Broad Institute Genome Sequencing Center for Infectious Disease"/>
            <person name="Wu L."/>
            <person name="Ma J."/>
        </authorList>
    </citation>
    <scope>NUCLEOTIDE SEQUENCE [LARGE SCALE GENOMIC DNA]</scope>
    <source>
        <strain evidence="3 4">JCM 6835</strain>
    </source>
</reference>
<dbReference type="PROSITE" id="PS50878">
    <property type="entry name" value="RT_POL"/>
    <property type="match status" value="1"/>
</dbReference>
<keyword evidence="4" id="KW-1185">Reference proteome</keyword>
<feature type="region of interest" description="Disordered" evidence="1">
    <location>
        <begin position="1"/>
        <end position="25"/>
    </location>
</feature>
<comment type="caution">
    <text evidence="3">The sequence shown here is derived from an EMBL/GenBank/DDBJ whole genome shotgun (WGS) entry which is preliminary data.</text>
</comment>
<gene>
    <name evidence="3" type="primary">ltrA</name>
    <name evidence="3" type="ORF">GCM10010412_076270</name>
</gene>
<keyword evidence="3" id="KW-0548">Nucleotidyltransferase</keyword>
<dbReference type="PANTHER" id="PTHR34047">
    <property type="entry name" value="NUCLEAR INTRON MATURASE 1, MITOCHONDRIAL-RELATED"/>
    <property type="match status" value="1"/>
</dbReference>
<dbReference type="InterPro" id="IPR051083">
    <property type="entry name" value="GrpII_Intron_Splice-Mob/Def"/>
</dbReference>
<dbReference type="InterPro" id="IPR030931">
    <property type="entry name" value="Group_II_RT_mat"/>
</dbReference>
<evidence type="ECO:0000313" key="4">
    <source>
        <dbReference type="Proteomes" id="UP001501666"/>
    </source>
</evidence>
<dbReference type="CDD" id="cd01651">
    <property type="entry name" value="RT_G2_intron"/>
    <property type="match status" value="1"/>
</dbReference>
<protein>
    <submittedName>
        <fullName evidence="3">Group II intron reverse transcriptase/maturase</fullName>
    </submittedName>
</protein>
<keyword evidence="3" id="KW-0808">Transferase</keyword>
<dbReference type="InterPro" id="IPR000477">
    <property type="entry name" value="RT_dom"/>
</dbReference>
<dbReference type="GO" id="GO:0003964">
    <property type="term" value="F:RNA-directed DNA polymerase activity"/>
    <property type="evidence" value="ECO:0007669"/>
    <property type="project" value="UniProtKB-KW"/>
</dbReference>
<accession>A0ABN3SXF0</accession>
<evidence type="ECO:0000256" key="1">
    <source>
        <dbReference type="SAM" id="MobiDB-lite"/>
    </source>
</evidence>
<dbReference type="InterPro" id="IPR043502">
    <property type="entry name" value="DNA/RNA_pol_sf"/>
</dbReference>
<dbReference type="EMBL" id="BAAATE010000029">
    <property type="protein sequence ID" value="GAA2687958.1"/>
    <property type="molecule type" value="Genomic_DNA"/>
</dbReference>
<dbReference type="NCBIfam" id="TIGR04416">
    <property type="entry name" value="group_II_RT_mat"/>
    <property type="match status" value="1"/>
</dbReference>
<keyword evidence="3" id="KW-0695">RNA-directed DNA polymerase</keyword>
<name>A0ABN3SXF0_9ACTN</name>
<dbReference type="Proteomes" id="UP001501666">
    <property type="component" value="Unassembled WGS sequence"/>
</dbReference>
<dbReference type="InterPro" id="IPR013597">
    <property type="entry name" value="Mat_intron_G2"/>
</dbReference>
<dbReference type="Pfam" id="PF08388">
    <property type="entry name" value="GIIM"/>
    <property type="match status" value="1"/>
</dbReference>
<sequence>MGKGGSVSSKEKSAMSEDATVNTGAGRWPDADSAFFAVRRMQIKLHRWATDDLGRRFGDLFNLVYDPAFLVHAWERVASNAGARTAGIDRATVAWIETRIGVETFLEEIRDSLKSGEFEPVEVRQVMIPKASGKLRKLGIPTVTDRIVQASLKAVLEPIFEADFLPCSYGFRPNRRAQDAIAEIHHLAKARSDYTWVLEADITACFDEIDHTALMARLRVRIKDKRVCALVKAFLKSGVMTTAGDREETPAGTPQGGILSPLLANIALSALDEHFHQQWRELMGTNYKRERRTKHRLGNWKLVRFADDFVVMVKGERHHAEALREEVAAVLAPLGLRLSPEKTRVVHIDEGFDFLSFHIRRMRKRGTNKHYVYTLVSKKAIQSIKDKVKAKTYRSTRHMSLAELIGSLNRLLRGWANYFRHAVAKDVFNAIDSFTWRRVANWIFRKHSLLSRQEMRRRFCRPGTWKIVHDGIELTGAASVKVTRYRYRGHSIATPWTPTPAAATAGG</sequence>
<proteinExistence type="predicted"/>
<feature type="domain" description="Reverse transcriptase" evidence="2">
    <location>
        <begin position="109"/>
        <end position="359"/>
    </location>
</feature>
<organism evidence="3 4">
    <name type="scientific">Nonomuraea recticatena</name>
    <dbReference type="NCBI Taxonomy" id="46178"/>
    <lineage>
        <taxon>Bacteria</taxon>
        <taxon>Bacillati</taxon>
        <taxon>Actinomycetota</taxon>
        <taxon>Actinomycetes</taxon>
        <taxon>Streptosporangiales</taxon>
        <taxon>Streptosporangiaceae</taxon>
        <taxon>Nonomuraea</taxon>
    </lineage>
</organism>
<dbReference type="Pfam" id="PF00078">
    <property type="entry name" value="RVT_1"/>
    <property type="match status" value="1"/>
</dbReference>
<dbReference type="PANTHER" id="PTHR34047:SF8">
    <property type="entry name" value="PROTEIN YKFC"/>
    <property type="match status" value="1"/>
</dbReference>
<evidence type="ECO:0000313" key="3">
    <source>
        <dbReference type="EMBL" id="GAA2687958.1"/>
    </source>
</evidence>